<dbReference type="NCBIfam" id="TIGR00743">
    <property type="entry name" value="DUF406 family protein"/>
    <property type="match status" value="1"/>
</dbReference>
<dbReference type="EMBL" id="RCZD01000003">
    <property type="protein sequence ID" value="TPG63365.1"/>
    <property type="molecule type" value="Genomic_DNA"/>
</dbReference>
<evidence type="ECO:0000313" key="2">
    <source>
        <dbReference type="EMBL" id="TPG63365.1"/>
    </source>
</evidence>
<dbReference type="Proteomes" id="UP000317663">
    <property type="component" value="Unassembled WGS sequence"/>
</dbReference>
<protein>
    <submittedName>
        <fullName evidence="2">DUF406 family protein</fullName>
    </submittedName>
</protein>
<dbReference type="PANTHER" id="PTHR38769:SF1">
    <property type="entry name" value="UPF0381 PROTEIN YFCZ-RELATED"/>
    <property type="match status" value="1"/>
</dbReference>
<dbReference type="GO" id="GO:0005829">
    <property type="term" value="C:cytosol"/>
    <property type="evidence" value="ECO:0007669"/>
    <property type="project" value="TreeGrafter"/>
</dbReference>
<organism evidence="2 3">
    <name type="scientific">Ewingella americana</name>
    <dbReference type="NCBI Taxonomy" id="41202"/>
    <lineage>
        <taxon>Bacteria</taxon>
        <taxon>Pseudomonadati</taxon>
        <taxon>Pseudomonadota</taxon>
        <taxon>Gammaproteobacteria</taxon>
        <taxon>Enterobacterales</taxon>
        <taxon>Yersiniaceae</taxon>
        <taxon>Ewingella</taxon>
    </lineage>
</organism>
<comment type="similarity">
    <text evidence="1">Belongs to the UPF0381 family.</text>
</comment>
<dbReference type="InterPro" id="IPR035571">
    <property type="entry name" value="UPF0234-like_C"/>
</dbReference>
<keyword evidence="3" id="KW-1185">Reference proteome</keyword>
<proteinExistence type="inferred from homology"/>
<dbReference type="AlphaFoldDB" id="A0A502GNL6"/>
<evidence type="ECO:0000313" key="3">
    <source>
        <dbReference type="Proteomes" id="UP000317663"/>
    </source>
</evidence>
<accession>A0A502GNL6</accession>
<dbReference type="OrthoDB" id="6198608at2"/>
<dbReference type="Pfam" id="PF04175">
    <property type="entry name" value="DUF406"/>
    <property type="match status" value="1"/>
</dbReference>
<dbReference type="RefSeq" id="WP_140471179.1">
    <property type="nucleotide sequence ID" value="NZ_RCZD01000003.1"/>
</dbReference>
<evidence type="ECO:0000256" key="1">
    <source>
        <dbReference type="ARBA" id="ARBA00006201"/>
    </source>
</evidence>
<reference evidence="2 3" key="1">
    <citation type="journal article" date="2019" name="Environ. Microbiol.">
        <title>Species interactions and distinct microbial communities in high Arctic permafrost affected cryosols are associated with the CH4 and CO2 gas fluxes.</title>
        <authorList>
            <person name="Altshuler I."/>
            <person name="Hamel J."/>
            <person name="Turney S."/>
            <person name="Magnuson E."/>
            <person name="Levesque R."/>
            <person name="Greer C."/>
            <person name="Whyte L.G."/>
        </authorList>
    </citation>
    <scope>NUCLEOTIDE SEQUENCE [LARGE SCALE GENOMIC DNA]</scope>
    <source>
        <strain evidence="2 3">E4</strain>
    </source>
</reference>
<name>A0A502GNL6_9GAMM</name>
<dbReference type="Gene3D" id="3.30.70.860">
    <property type="match status" value="1"/>
</dbReference>
<sequence>MSDVTLSSKSTKPLHSINKCGAEETAACCCVDVGTIMDNTDCTASYSHVFATEAQANAMLNSLTEKARSVESEPCVIESRMEKVEGGVELNIDFTFSCQAETMIFQLALR</sequence>
<gene>
    <name evidence="2" type="ORF">EAH77_07310</name>
</gene>
<dbReference type="PANTHER" id="PTHR38769">
    <property type="entry name" value="UPF0381 PROTEIN YFCZ-RELATED"/>
    <property type="match status" value="1"/>
</dbReference>
<comment type="caution">
    <text evidence="2">The sequence shown here is derived from an EMBL/GenBank/DDBJ whole genome shotgun (WGS) entry which is preliminary data.</text>
</comment>
<dbReference type="InterPro" id="IPR005272">
    <property type="entry name" value="DUF406"/>
</dbReference>